<proteinExistence type="predicted"/>
<dbReference type="AlphaFoldDB" id="A0A9K3D9B9"/>
<gene>
    <name evidence="1" type="ORF">KIPB_014854</name>
</gene>
<dbReference type="EMBL" id="BDIP01007914">
    <property type="protein sequence ID" value="GIQ91548.1"/>
    <property type="molecule type" value="Genomic_DNA"/>
</dbReference>
<comment type="caution">
    <text evidence="1">The sequence shown here is derived from an EMBL/GenBank/DDBJ whole genome shotgun (WGS) entry which is preliminary data.</text>
</comment>
<evidence type="ECO:0000313" key="1">
    <source>
        <dbReference type="EMBL" id="GIQ91548.1"/>
    </source>
</evidence>
<reference evidence="1 2" key="1">
    <citation type="journal article" date="2018" name="PLoS ONE">
        <title>The draft genome of Kipferlia bialata reveals reductive genome evolution in fornicate parasites.</title>
        <authorList>
            <person name="Tanifuji G."/>
            <person name="Takabayashi S."/>
            <person name="Kume K."/>
            <person name="Takagi M."/>
            <person name="Nakayama T."/>
            <person name="Kamikawa R."/>
            <person name="Inagaki Y."/>
            <person name="Hashimoto T."/>
        </authorList>
    </citation>
    <scope>NUCLEOTIDE SEQUENCE [LARGE SCALE GENOMIC DNA]</scope>
    <source>
        <strain evidence="1">NY0173</strain>
    </source>
</reference>
<protein>
    <submittedName>
        <fullName evidence="1">Uncharacterized protein</fullName>
    </submittedName>
</protein>
<feature type="non-terminal residue" evidence="1">
    <location>
        <position position="1"/>
    </location>
</feature>
<keyword evidence="2" id="KW-1185">Reference proteome</keyword>
<dbReference type="Proteomes" id="UP000265618">
    <property type="component" value="Unassembled WGS sequence"/>
</dbReference>
<accession>A0A9K3D9B9</accession>
<sequence length="192" mass="20845">LDNLVPVSHGYRLYPPPVSGHSAHVSPRLSLRVGAGVLPYHSLPVQLRLRYRGRCIQVFTTKVVSAPIYQTSFGSLLIAGASLSRESFLMAMATLFQVRGGADIFDSELYKGISSIRFNPSLPPDERVINGSSAPWAGMYRGGLIAACINPSPRSPLPEDDGGASEPMRFHSLTGDLSPVHMLSHFYAYTES</sequence>
<name>A0A9K3D9B9_9EUKA</name>
<feature type="non-terminal residue" evidence="1">
    <location>
        <position position="192"/>
    </location>
</feature>
<organism evidence="1 2">
    <name type="scientific">Kipferlia bialata</name>
    <dbReference type="NCBI Taxonomy" id="797122"/>
    <lineage>
        <taxon>Eukaryota</taxon>
        <taxon>Metamonada</taxon>
        <taxon>Carpediemonas-like organisms</taxon>
        <taxon>Kipferlia</taxon>
    </lineage>
</organism>
<evidence type="ECO:0000313" key="2">
    <source>
        <dbReference type="Proteomes" id="UP000265618"/>
    </source>
</evidence>